<feature type="chain" id="PRO_5023028237" evidence="2">
    <location>
        <begin position="25"/>
        <end position="1303"/>
    </location>
</feature>
<organism evidence="3 4">
    <name type="scientific">Bythopirellula goksoeyrii</name>
    <dbReference type="NCBI Taxonomy" id="1400387"/>
    <lineage>
        <taxon>Bacteria</taxon>
        <taxon>Pseudomonadati</taxon>
        <taxon>Planctomycetota</taxon>
        <taxon>Planctomycetia</taxon>
        <taxon>Pirellulales</taxon>
        <taxon>Lacipirellulaceae</taxon>
        <taxon>Bythopirellula</taxon>
    </lineage>
</organism>
<evidence type="ECO:0000256" key="2">
    <source>
        <dbReference type="SAM" id="SignalP"/>
    </source>
</evidence>
<dbReference type="PANTHER" id="PTHR35037:SF3">
    <property type="entry name" value="C-TERMINAL REGION OF AIDA-LIKE PROTEIN"/>
    <property type="match status" value="1"/>
</dbReference>
<dbReference type="Gene3D" id="2.160.20.20">
    <property type="match status" value="4"/>
</dbReference>
<keyword evidence="1 2" id="KW-0732">Signal</keyword>
<accession>A0A5B9Q271</accession>
<sequence length="1303" mass="131544" precursor="true">MKTLSLRLTTIGILVLALNLQSDAQVFQYDGHSTTDNLWSTATNWVGNVAPTGGATTEIHILDNVAFVGSSNQGIGTPLDLNVLSFQMPTDASHQITGSPLRFTGTAPTINVEDGPSSRAVANDLVLDANLTVAIEQDIYLSGAISGSGGILAVGNSTLDWLNLSGSSANTYAGITQVQGMDLYLNKSNNVIAVPGDIEISHGGSLRLAGDNLIAATANLMLLGGTFQQNQAQTLNSIVIDTSVASSAIYLYNAFEPLVVTGSITQTGPGFGYLGSSTGNLNGKLDLNGGTKVFDIDGGTLTIAAIVQNGGIDKQGSGTLSLSNTNTYTGGTTVTAGRLRGNTNALIGNIPNSGVIEFAQSSSDTYSGVISGTGSFEKTNGGTLTLGAAQTYTGSTTVSQGSLAIGGNEFIADSSDLIVSNSGTFDVATFNETVGTVTISSGSIIGSGVLNGSSYDAQGGTVSVALAGTGTLTKTTNATSTLSGNNTYQGGTFVNQGTLVLSGDERLADTGSVEVSSGTLQVTGTETVGAVTFNSGTINGNGKLIASSFAVQSGSAQVELSGSGALTKTGTGSFIVSNSATYSGGTFVNAGTLQLSGSERLPDAGAVEINGGNLIVSGSESIGALTLIDGNVSSGTLNATSLDVRKGIITSRLTGTAALTKSTSDTVTLRGFSNNYSGGTTVNAGILAGYTSALQGTIVNNATVRFESSSGTFNGVISGTGNVEINTGVAYSAVNTYTGGTTITSGYLYTDSSYVPGDVAMSNGTLYFNDSGAGAFANAITGTGVVYLQGTGEVTLSGNNTFSGVTYLTQGGLAIGSNSAIDGGSTLVMYPGATIRAEGATRTLASPLDISFGGSPHTFGGSEDLTFIDTTPISLQFDHQLISTNSATTTIDAAISAPLGSVIHASAGNFVLGNPNSFLGFQSLGTLLIDSGATLTLRSAGYVDLGALTPLAGGTLATVNGVSLGASENIVGNGTVSGPVAAQIGSVIAATTGNLTLGDSTAVAGFYSDGELRTRQHTVTINDANEAVLGSLTTLGDGASGGTLVAGAATVGDTAPHFLVEQGKNVTGRGTIEGNFKNNGHVIGDGTATGERIAFGSDWTVSGIGTFENTLVLGTFAPGLSPAIVAGENFSFAGMVEMELGGTTPGSGSNNHDQIIDAATMELLSGVDLELKPWHGFQPQVGDSFKLLLSDQNLLGTFDEVMVDPYFQALGIDFDLHYTANSLTAVAVAAGLAADFDADGDVDGRDFLIWQRNPTLGGLDDWHANFGDVAPLWASTSAIPEPNSLLLATLACSMCFLRRRANH</sequence>
<evidence type="ECO:0000313" key="3">
    <source>
        <dbReference type="EMBL" id="QEG33074.1"/>
    </source>
</evidence>
<keyword evidence="4" id="KW-1185">Reference proteome</keyword>
<proteinExistence type="predicted"/>
<feature type="signal peptide" evidence="2">
    <location>
        <begin position="1"/>
        <end position="24"/>
    </location>
</feature>
<dbReference type="InterPro" id="IPR011050">
    <property type="entry name" value="Pectin_lyase_fold/virulence"/>
</dbReference>
<dbReference type="InterPro" id="IPR051551">
    <property type="entry name" value="Autotransporter_adhesion"/>
</dbReference>
<dbReference type="InterPro" id="IPR012332">
    <property type="entry name" value="Autotransporter_pectin_lyase_C"/>
</dbReference>
<dbReference type="InterPro" id="IPR013425">
    <property type="entry name" value="Autotrns_rpt"/>
</dbReference>
<dbReference type="Proteomes" id="UP000323917">
    <property type="component" value="Chromosome"/>
</dbReference>
<dbReference type="Pfam" id="PF12951">
    <property type="entry name" value="PATR"/>
    <property type="match status" value="7"/>
</dbReference>
<dbReference type="KEGG" id="bgok:Pr1d_03350"/>
<dbReference type="PANTHER" id="PTHR35037">
    <property type="entry name" value="C-TERMINAL REGION OF AIDA-LIKE PROTEIN"/>
    <property type="match status" value="1"/>
</dbReference>
<protein>
    <submittedName>
        <fullName evidence="3">Autotransporter-associated beta strand repeat protein</fullName>
    </submittedName>
</protein>
<dbReference type="RefSeq" id="WP_148071884.1">
    <property type="nucleotide sequence ID" value="NZ_CP042913.1"/>
</dbReference>
<dbReference type="EMBL" id="CP042913">
    <property type="protein sequence ID" value="QEG33074.1"/>
    <property type="molecule type" value="Genomic_DNA"/>
</dbReference>
<evidence type="ECO:0000256" key="1">
    <source>
        <dbReference type="ARBA" id="ARBA00022729"/>
    </source>
</evidence>
<dbReference type="SUPFAM" id="SSF51126">
    <property type="entry name" value="Pectin lyase-like"/>
    <property type="match status" value="5"/>
</dbReference>
<dbReference type="NCBIfam" id="TIGR02601">
    <property type="entry name" value="autotrns_rpt"/>
    <property type="match status" value="5"/>
</dbReference>
<reference evidence="3 4" key="1">
    <citation type="submission" date="2019-08" db="EMBL/GenBank/DDBJ databases">
        <title>Deep-cultivation of Planctomycetes and their phenomic and genomic characterization uncovers novel biology.</title>
        <authorList>
            <person name="Wiegand S."/>
            <person name="Jogler M."/>
            <person name="Boedeker C."/>
            <person name="Pinto D."/>
            <person name="Vollmers J."/>
            <person name="Rivas-Marin E."/>
            <person name="Kohn T."/>
            <person name="Peeters S.H."/>
            <person name="Heuer A."/>
            <person name="Rast P."/>
            <person name="Oberbeckmann S."/>
            <person name="Bunk B."/>
            <person name="Jeske O."/>
            <person name="Meyerdierks A."/>
            <person name="Storesund J.E."/>
            <person name="Kallscheuer N."/>
            <person name="Luecker S."/>
            <person name="Lage O.M."/>
            <person name="Pohl T."/>
            <person name="Merkel B.J."/>
            <person name="Hornburger P."/>
            <person name="Mueller R.-W."/>
            <person name="Bruemmer F."/>
            <person name="Labrenz M."/>
            <person name="Spormann A.M."/>
            <person name="Op den Camp H."/>
            <person name="Overmann J."/>
            <person name="Amann R."/>
            <person name="Jetten M.S.M."/>
            <person name="Mascher T."/>
            <person name="Medema M.H."/>
            <person name="Devos D.P."/>
            <person name="Kaster A.-K."/>
            <person name="Ovreas L."/>
            <person name="Rohde M."/>
            <person name="Galperin M.Y."/>
            <person name="Jogler C."/>
        </authorList>
    </citation>
    <scope>NUCLEOTIDE SEQUENCE [LARGE SCALE GENOMIC DNA]</scope>
    <source>
        <strain evidence="3 4">Pr1d</strain>
    </source>
</reference>
<dbReference type="OrthoDB" id="292163at2"/>
<name>A0A5B9Q271_9BACT</name>
<gene>
    <name evidence="3" type="ORF">Pr1d_03350</name>
</gene>
<evidence type="ECO:0000313" key="4">
    <source>
        <dbReference type="Proteomes" id="UP000323917"/>
    </source>
</evidence>